<gene>
    <name evidence="8" type="ORF">ACFQ3C_03935</name>
</gene>
<proteinExistence type="predicted"/>
<feature type="transmembrane region" description="Helical" evidence="6">
    <location>
        <begin position="883"/>
        <end position="902"/>
    </location>
</feature>
<evidence type="ECO:0000256" key="5">
    <source>
        <dbReference type="ARBA" id="ARBA00023136"/>
    </source>
</evidence>
<keyword evidence="5 6" id="KW-0472">Membrane</keyword>
<feature type="transmembrane region" description="Helical" evidence="6">
    <location>
        <begin position="860"/>
        <end position="877"/>
    </location>
</feature>
<dbReference type="RefSeq" id="WP_380789136.1">
    <property type="nucleotide sequence ID" value="NZ_JBHTKR010000002.1"/>
</dbReference>
<name>A0ABW3T9K2_9RHOB</name>
<dbReference type="Pfam" id="PF07690">
    <property type="entry name" value="MFS_1"/>
    <property type="match status" value="1"/>
</dbReference>
<accession>A0ABW3T9K2</accession>
<feature type="transmembrane region" description="Helical" evidence="6">
    <location>
        <begin position="671"/>
        <end position="693"/>
    </location>
</feature>
<dbReference type="InterPro" id="IPR011701">
    <property type="entry name" value="MFS"/>
</dbReference>
<sequence length="909" mass="96105">MLQHDAIYSQLLRQRVAVIAQTTAETFRPIVDLGLPVSMLRDGDKILARGIDIDPSILAIHVVNPSGIIVHTTGSKPAVLAEDVLAAMRLADRDVWGHETSSMIYSGFSIRKAAGGPSSGAVVVEYPHEQLDTASQNIAWITLRSALFILLATSALAFGLIYFALERPRRRLAELRKIFENTRSRRDPPVRARSEKTGSLDDELFRLGQSLQAADTVHRQAQQAIAGPVEAGLPPADRSADDDTDAAAANAGRLKAVILARLLPITVVLMVVSAIALGSVVTRAVTKSIEPELAARTDLIGTVVSENVQRVLDSGVALHEIVGADQFFGDMLKRLPEVAYIAIATGRIVIEAGTRIDPYLAPPRERRDVRSHPILHDGQEVAYVVIDIDPRLIAKQFRGAFLDAAVILLATVLLASEAMLLLTGRALAEGLERVQRLSAMQAAGDFSRRSIVRGQSTIEVILGTLSGRAVELHAAYVGALSAASESRQAALRRIGERLGFAPGAPRPLETSSFADIRLALFLFAAADELPLAFLPIYTRSADNLWPWINQSVLIALPLAGYLLAIVLMSPYARVLVERFGVRCLFLAASIPTVVAHLGLFAASTAQEVILWRTVTGFGYALVTLAAQDYVLSIASKSNRDSMLGIFTLVLFGGVFTGVALGGVLADRLGPANVFLVSAGLIAMSALLSTWLIAQDVGKRHNPVATQRGKTRWAALRDPHLLTLILGIAIPNAVVLQAFVSYVAALTLDAQGASAAEIGRILMLFFLTLMAVGPLAGRFSERLKGSHAILCFGAAGLCGLAMLPAGLHPSQATMALAMIATGAGGAVIRGAQVSIALTLAETDFAGIGPAAVLGALRTGERLGSIVGLVLIAALAGSVGYKAAILAAAAWTIAGGAVFAALNFRRSLTSS</sequence>
<evidence type="ECO:0000256" key="4">
    <source>
        <dbReference type="ARBA" id="ARBA00022989"/>
    </source>
</evidence>
<feature type="transmembrane region" description="Helical" evidence="6">
    <location>
        <begin position="262"/>
        <end position="281"/>
    </location>
</feature>
<dbReference type="Proteomes" id="UP001597151">
    <property type="component" value="Unassembled WGS sequence"/>
</dbReference>
<dbReference type="InterPro" id="IPR036259">
    <property type="entry name" value="MFS_trans_sf"/>
</dbReference>
<evidence type="ECO:0000259" key="7">
    <source>
        <dbReference type="PROSITE" id="PS50850"/>
    </source>
</evidence>
<evidence type="ECO:0000256" key="3">
    <source>
        <dbReference type="ARBA" id="ARBA00022692"/>
    </source>
</evidence>
<dbReference type="EMBL" id="JBHTKR010000002">
    <property type="protein sequence ID" value="MFD1193815.1"/>
    <property type="molecule type" value="Genomic_DNA"/>
</dbReference>
<evidence type="ECO:0000256" key="1">
    <source>
        <dbReference type="ARBA" id="ARBA00004651"/>
    </source>
</evidence>
<evidence type="ECO:0000256" key="6">
    <source>
        <dbReference type="SAM" id="Phobius"/>
    </source>
</evidence>
<feature type="transmembrane region" description="Helical" evidence="6">
    <location>
        <begin position="643"/>
        <end position="665"/>
    </location>
</feature>
<feature type="transmembrane region" description="Helical" evidence="6">
    <location>
        <begin position="146"/>
        <end position="165"/>
    </location>
</feature>
<dbReference type="PROSITE" id="PS50850">
    <property type="entry name" value="MFS"/>
    <property type="match status" value="1"/>
</dbReference>
<feature type="transmembrane region" description="Helical" evidence="6">
    <location>
        <begin position="609"/>
        <end position="631"/>
    </location>
</feature>
<evidence type="ECO:0000313" key="8">
    <source>
        <dbReference type="EMBL" id="MFD1193815.1"/>
    </source>
</evidence>
<feature type="transmembrane region" description="Helical" evidence="6">
    <location>
        <begin position="757"/>
        <end position="775"/>
    </location>
</feature>
<protein>
    <submittedName>
        <fullName evidence="8">MFS transporter</fullName>
    </submittedName>
</protein>
<feature type="transmembrane region" description="Helical" evidence="6">
    <location>
        <begin position="544"/>
        <end position="567"/>
    </location>
</feature>
<feature type="transmembrane region" description="Helical" evidence="6">
    <location>
        <begin position="787"/>
        <end position="806"/>
    </location>
</feature>
<evidence type="ECO:0000313" key="9">
    <source>
        <dbReference type="Proteomes" id="UP001597151"/>
    </source>
</evidence>
<reference evidence="9" key="1">
    <citation type="journal article" date="2019" name="Int. J. Syst. Evol. Microbiol.">
        <title>The Global Catalogue of Microorganisms (GCM) 10K type strain sequencing project: providing services to taxonomists for standard genome sequencing and annotation.</title>
        <authorList>
            <consortium name="The Broad Institute Genomics Platform"/>
            <consortium name="The Broad Institute Genome Sequencing Center for Infectious Disease"/>
            <person name="Wu L."/>
            <person name="Ma J."/>
        </authorList>
    </citation>
    <scope>NUCLEOTIDE SEQUENCE [LARGE SCALE GENOMIC DNA]</scope>
    <source>
        <strain evidence="9">CCUG 55328</strain>
    </source>
</reference>
<feature type="transmembrane region" description="Helical" evidence="6">
    <location>
        <begin position="720"/>
        <end position="745"/>
    </location>
</feature>
<dbReference type="SUPFAM" id="SSF103473">
    <property type="entry name" value="MFS general substrate transporter"/>
    <property type="match status" value="1"/>
</dbReference>
<keyword evidence="9" id="KW-1185">Reference proteome</keyword>
<organism evidence="8 9">
    <name type="scientific">Seohaeicola saemankumensis</name>
    <dbReference type="NCBI Taxonomy" id="481181"/>
    <lineage>
        <taxon>Bacteria</taxon>
        <taxon>Pseudomonadati</taxon>
        <taxon>Pseudomonadota</taxon>
        <taxon>Alphaproteobacteria</taxon>
        <taxon>Rhodobacterales</taxon>
        <taxon>Roseobacteraceae</taxon>
        <taxon>Seohaeicola</taxon>
    </lineage>
</organism>
<feature type="domain" description="Major facilitator superfamily (MFS) profile" evidence="7">
    <location>
        <begin position="516"/>
        <end position="905"/>
    </location>
</feature>
<dbReference type="InterPro" id="IPR050189">
    <property type="entry name" value="MFS_Efflux_Transporters"/>
</dbReference>
<dbReference type="PANTHER" id="PTHR43124:SF3">
    <property type="entry name" value="CHLORAMPHENICOL EFFLUX PUMP RV0191"/>
    <property type="match status" value="1"/>
</dbReference>
<dbReference type="Gene3D" id="1.20.1250.20">
    <property type="entry name" value="MFS general substrate transporter like domains"/>
    <property type="match status" value="1"/>
</dbReference>
<comment type="caution">
    <text evidence="8">The sequence shown here is derived from an EMBL/GenBank/DDBJ whole genome shotgun (WGS) entry which is preliminary data.</text>
</comment>
<keyword evidence="2" id="KW-1003">Cell membrane</keyword>
<evidence type="ECO:0000256" key="2">
    <source>
        <dbReference type="ARBA" id="ARBA00022475"/>
    </source>
</evidence>
<comment type="subcellular location">
    <subcellularLocation>
        <location evidence="1">Cell membrane</location>
        <topology evidence="1">Multi-pass membrane protein</topology>
    </subcellularLocation>
</comment>
<keyword evidence="3 6" id="KW-0812">Transmembrane</keyword>
<keyword evidence="4 6" id="KW-1133">Transmembrane helix</keyword>
<dbReference type="InterPro" id="IPR020846">
    <property type="entry name" value="MFS_dom"/>
</dbReference>
<dbReference type="PANTHER" id="PTHR43124">
    <property type="entry name" value="PURINE EFFLUX PUMP PBUE"/>
    <property type="match status" value="1"/>
</dbReference>
<feature type="transmembrane region" description="Helical" evidence="6">
    <location>
        <begin position="404"/>
        <end position="428"/>
    </location>
</feature>
<feature type="transmembrane region" description="Helical" evidence="6">
    <location>
        <begin position="579"/>
        <end position="603"/>
    </location>
</feature>